<dbReference type="GO" id="GO:0031293">
    <property type="term" value="P:membrane protein intracellular domain proteolysis"/>
    <property type="evidence" value="ECO:0007669"/>
    <property type="project" value="TreeGrafter"/>
</dbReference>
<comment type="caution">
    <text evidence="7">The sequence shown here is derived from an EMBL/GenBank/DDBJ whole genome shotgun (WGS) entry which is preliminary data.</text>
</comment>
<evidence type="ECO:0000313" key="8">
    <source>
        <dbReference type="Proteomes" id="UP000763484"/>
    </source>
</evidence>
<protein>
    <submittedName>
        <fullName evidence="7">Site-2 protease family protein</fullName>
    </submittedName>
</protein>
<sequence length="414" mass="45591">MSFLSFVYSNENNIGALILVLIIIAFVIVYRKRFSIEGKVLFIYRSKLGLKVMERISKYKRAINVYSTIGVAVAFGAIAYMLYLLIPYFSLMFYHPTTTLAAFYPVLPFNGIPGVLGVPVLYWLIAIILLVAVHEASHGFVALSKKIKLKSSGFGFFLAFLPLAFVEPNEKQFEKASKLNKLRVLSAGSFTNIIIGLIAFGLYILLSNFLISAGLITFSPLILHIGSAVAGPAYLMHLPQNLSIVKINGQSFYSATQALNLMRGVQPGQYVNLTNASGTVFSIKSVFSTTINSSTHSYIGNFTGVFLTAVKEQPFLINPISSTAFPTSAWNSQVLYWIDGLLLWLFLIGLGLGLANLLPIFYITDGCKIVNVGLSYVIKDKKRLMAATNYIIIAFSIFVLLLTPLGSYLFALIK</sequence>
<feature type="domain" description="Peptidase M50" evidence="6">
    <location>
        <begin position="123"/>
        <end position="399"/>
    </location>
</feature>
<accession>A0A8T3UXD5</accession>
<evidence type="ECO:0000256" key="4">
    <source>
        <dbReference type="ARBA" id="ARBA00023136"/>
    </source>
</evidence>
<dbReference type="EMBL" id="JADFAQ010000022">
    <property type="protein sequence ID" value="MBE5728097.1"/>
    <property type="molecule type" value="Genomic_DNA"/>
</dbReference>
<keyword evidence="7" id="KW-0378">Hydrolase</keyword>
<feature type="transmembrane region" description="Helical" evidence="5">
    <location>
        <begin position="334"/>
        <end position="354"/>
    </location>
</feature>
<dbReference type="GO" id="GO:0005737">
    <property type="term" value="C:cytoplasm"/>
    <property type="evidence" value="ECO:0007669"/>
    <property type="project" value="TreeGrafter"/>
</dbReference>
<feature type="transmembrane region" description="Helical" evidence="5">
    <location>
        <begin position="390"/>
        <end position="413"/>
    </location>
</feature>
<dbReference type="InterPro" id="IPR008915">
    <property type="entry name" value="Peptidase_M50"/>
</dbReference>
<feature type="transmembrane region" description="Helical" evidence="5">
    <location>
        <begin position="211"/>
        <end position="236"/>
    </location>
</feature>
<keyword evidence="2 5" id="KW-0812">Transmembrane</keyword>
<name>A0A8T3UXD5_9ARCH</name>
<reference evidence="7 8" key="1">
    <citation type="submission" date="2020-09" db="EMBL/GenBank/DDBJ databases">
        <title>Genomic characterization of a novel Parvarchaeota family in acid mine drainage sediments.</title>
        <authorList>
            <person name="Luo Z.-H."/>
        </authorList>
    </citation>
    <scope>NUCLEOTIDE SEQUENCE [LARGE SCALE GENOMIC DNA]</scope>
    <source>
        <strain evidence="7">TL1-5_bins.178</strain>
    </source>
</reference>
<evidence type="ECO:0000256" key="2">
    <source>
        <dbReference type="ARBA" id="ARBA00022692"/>
    </source>
</evidence>
<dbReference type="GO" id="GO:0004222">
    <property type="term" value="F:metalloendopeptidase activity"/>
    <property type="evidence" value="ECO:0007669"/>
    <property type="project" value="InterPro"/>
</dbReference>
<comment type="subcellular location">
    <subcellularLocation>
        <location evidence="1">Endomembrane system</location>
        <topology evidence="1">Multi-pass membrane protein</topology>
    </subcellularLocation>
</comment>
<evidence type="ECO:0000256" key="1">
    <source>
        <dbReference type="ARBA" id="ARBA00004127"/>
    </source>
</evidence>
<dbReference type="InterPro" id="IPR001193">
    <property type="entry name" value="MBTPS2"/>
</dbReference>
<organism evidence="7 8">
    <name type="scientific">Candidatus Acidifodinimicrobium mancum</name>
    <dbReference type="NCBI Taxonomy" id="2898728"/>
    <lineage>
        <taxon>Archaea</taxon>
        <taxon>Candidatus Parvarchaeota</taxon>
        <taxon>Candidatus Acidifodinimicrobiaceae</taxon>
        <taxon>Candidatus Acidifodinimicrobium</taxon>
    </lineage>
</organism>
<feature type="transmembrane region" description="Helical" evidence="5">
    <location>
        <begin position="120"/>
        <end position="143"/>
    </location>
</feature>
<evidence type="ECO:0000259" key="6">
    <source>
        <dbReference type="Pfam" id="PF02163"/>
    </source>
</evidence>
<keyword evidence="7" id="KW-0645">Protease</keyword>
<dbReference type="GO" id="GO:0016020">
    <property type="term" value="C:membrane"/>
    <property type="evidence" value="ECO:0007669"/>
    <property type="project" value="InterPro"/>
</dbReference>
<dbReference type="Proteomes" id="UP000763484">
    <property type="component" value="Unassembled WGS sequence"/>
</dbReference>
<evidence type="ECO:0000313" key="7">
    <source>
        <dbReference type="EMBL" id="MBE5728097.1"/>
    </source>
</evidence>
<feature type="transmembrane region" description="Helical" evidence="5">
    <location>
        <begin position="184"/>
        <end position="205"/>
    </location>
</feature>
<keyword evidence="3 5" id="KW-1133">Transmembrane helix</keyword>
<gene>
    <name evidence="7" type="ORF">IHE50_01625</name>
</gene>
<dbReference type="AlphaFoldDB" id="A0A8T3UXD5"/>
<keyword evidence="4 5" id="KW-0472">Membrane</keyword>
<dbReference type="Pfam" id="PF02163">
    <property type="entry name" value="Peptidase_M50"/>
    <property type="match status" value="1"/>
</dbReference>
<feature type="transmembrane region" description="Helical" evidence="5">
    <location>
        <begin position="63"/>
        <end position="86"/>
    </location>
</feature>
<proteinExistence type="predicted"/>
<evidence type="ECO:0000256" key="3">
    <source>
        <dbReference type="ARBA" id="ARBA00022989"/>
    </source>
</evidence>
<dbReference type="PANTHER" id="PTHR13325:SF3">
    <property type="entry name" value="MEMBRANE-BOUND TRANSCRIPTION FACTOR SITE-2 PROTEASE"/>
    <property type="match status" value="1"/>
</dbReference>
<dbReference type="PANTHER" id="PTHR13325">
    <property type="entry name" value="PROTEASE M50 MEMBRANE-BOUND TRANSCRIPTION FACTOR SITE 2 PROTEASE"/>
    <property type="match status" value="1"/>
</dbReference>
<evidence type="ECO:0000256" key="5">
    <source>
        <dbReference type="SAM" id="Phobius"/>
    </source>
</evidence>
<dbReference type="GO" id="GO:0012505">
    <property type="term" value="C:endomembrane system"/>
    <property type="evidence" value="ECO:0007669"/>
    <property type="project" value="UniProtKB-SubCell"/>
</dbReference>
<feature type="transmembrane region" description="Helical" evidence="5">
    <location>
        <begin position="12"/>
        <end position="30"/>
    </location>
</feature>